<dbReference type="Pfam" id="PF12832">
    <property type="entry name" value="MFS_1_like"/>
    <property type="match status" value="1"/>
</dbReference>
<dbReference type="PIRSF" id="PIRSF004925">
    <property type="entry name" value="HcaT"/>
    <property type="match status" value="1"/>
</dbReference>
<evidence type="ECO:0000313" key="11">
    <source>
        <dbReference type="Proteomes" id="UP000683585"/>
    </source>
</evidence>
<accession>A0A8E4F047</accession>
<feature type="transmembrane region" description="Helical" evidence="8">
    <location>
        <begin position="239"/>
        <end position="258"/>
    </location>
</feature>
<dbReference type="Proteomes" id="UP000683585">
    <property type="component" value="Chromosome"/>
</dbReference>
<dbReference type="GO" id="GO:0005886">
    <property type="term" value="C:plasma membrane"/>
    <property type="evidence" value="ECO:0007669"/>
    <property type="project" value="UniProtKB-SubCell"/>
</dbReference>
<dbReference type="AlphaFoldDB" id="A0A8E4F047"/>
<evidence type="ECO:0000256" key="5">
    <source>
        <dbReference type="ARBA" id="ARBA00022692"/>
    </source>
</evidence>
<dbReference type="PANTHER" id="PTHR23522:SF10">
    <property type="entry name" value="3-PHENYLPROPIONIC ACID TRANSPORTER-RELATED"/>
    <property type="match status" value="1"/>
</dbReference>
<organism evidence="10 11">
    <name type="scientific">Candidatus Profftia tarda</name>
    <dbReference type="NCBI Taxonomy" id="1177216"/>
    <lineage>
        <taxon>Bacteria</taxon>
        <taxon>Pseudomonadati</taxon>
        <taxon>Pseudomonadota</taxon>
        <taxon>Gammaproteobacteria</taxon>
        <taxon>Enterobacterales</taxon>
        <taxon>Enterobacteriaceae</taxon>
        <taxon>Candidatus Profftia</taxon>
    </lineage>
</organism>
<feature type="transmembrane region" description="Helical" evidence="8">
    <location>
        <begin position="357"/>
        <end position="374"/>
    </location>
</feature>
<keyword evidence="3" id="KW-1003">Cell membrane</keyword>
<protein>
    <submittedName>
        <fullName evidence="10">Probable 3-phenylpropionic acid transporter</fullName>
    </submittedName>
</protein>
<feature type="transmembrane region" description="Helical" evidence="8">
    <location>
        <begin position="329"/>
        <end position="351"/>
    </location>
</feature>
<evidence type="ECO:0000256" key="1">
    <source>
        <dbReference type="ARBA" id="ARBA00004429"/>
    </source>
</evidence>
<comment type="subcellular location">
    <subcellularLocation>
        <location evidence="1">Cell inner membrane</location>
        <topology evidence="1">Multi-pass membrane protein</topology>
    </subcellularLocation>
</comment>
<evidence type="ECO:0000313" key="10">
    <source>
        <dbReference type="EMBL" id="CAD6506815.1"/>
    </source>
</evidence>
<evidence type="ECO:0000256" key="4">
    <source>
        <dbReference type="ARBA" id="ARBA00022519"/>
    </source>
</evidence>
<gene>
    <name evidence="10" type="primary">hcaT</name>
    <name evidence="10" type="ORF">PROFFT_A_00090</name>
</gene>
<feature type="transmembrane region" description="Helical" evidence="8">
    <location>
        <begin position="270"/>
        <end position="293"/>
    </location>
</feature>
<dbReference type="EMBL" id="LR890047">
    <property type="protein sequence ID" value="CAD6506815.1"/>
    <property type="molecule type" value="Genomic_DNA"/>
</dbReference>
<evidence type="ECO:0000256" key="2">
    <source>
        <dbReference type="ARBA" id="ARBA00022448"/>
    </source>
</evidence>
<keyword evidence="4" id="KW-0997">Cell inner membrane</keyword>
<feature type="domain" description="Major facilitator superfamily associated" evidence="9">
    <location>
        <begin position="7"/>
        <end position="360"/>
    </location>
</feature>
<dbReference type="GO" id="GO:0030395">
    <property type="term" value="F:lactose binding"/>
    <property type="evidence" value="ECO:0007669"/>
    <property type="project" value="TreeGrafter"/>
</dbReference>
<dbReference type="KEGG" id="ptf:PROFFT_A_00090"/>
<keyword evidence="5 8" id="KW-0812">Transmembrane</keyword>
<keyword evidence="11" id="KW-1185">Reference proteome</keyword>
<evidence type="ECO:0000256" key="7">
    <source>
        <dbReference type="ARBA" id="ARBA00023136"/>
    </source>
</evidence>
<feature type="transmembrane region" description="Helical" evidence="8">
    <location>
        <begin position="157"/>
        <end position="175"/>
    </location>
</feature>
<dbReference type="PANTHER" id="PTHR23522">
    <property type="entry name" value="BLL5896 PROTEIN"/>
    <property type="match status" value="1"/>
</dbReference>
<dbReference type="InterPro" id="IPR026032">
    <property type="entry name" value="HcaT-like"/>
</dbReference>
<keyword evidence="6 8" id="KW-1133">Transmembrane helix</keyword>
<dbReference type="RefSeq" id="WP_216782458.1">
    <property type="nucleotide sequence ID" value="NZ_LR890047.1"/>
</dbReference>
<reference evidence="10" key="1">
    <citation type="submission" date="2020-10" db="EMBL/GenBank/DDBJ databases">
        <authorList>
            <person name="Szabo G."/>
        </authorList>
    </citation>
    <scope>NUCLEOTIDE SEQUENCE</scope>
    <source>
        <strain evidence="10">PROFFT</strain>
    </source>
</reference>
<evidence type="ECO:0000256" key="8">
    <source>
        <dbReference type="SAM" id="Phobius"/>
    </source>
</evidence>
<feature type="transmembrane region" description="Helical" evidence="8">
    <location>
        <begin position="133"/>
        <end position="150"/>
    </location>
</feature>
<dbReference type="GO" id="GO:0015528">
    <property type="term" value="F:lactose:proton symporter activity"/>
    <property type="evidence" value="ECO:0007669"/>
    <property type="project" value="TreeGrafter"/>
</dbReference>
<keyword evidence="2" id="KW-0813">Transport</keyword>
<evidence type="ECO:0000259" key="9">
    <source>
        <dbReference type="Pfam" id="PF12832"/>
    </source>
</evidence>
<feature type="transmembrane region" description="Helical" evidence="8">
    <location>
        <begin position="68"/>
        <end position="88"/>
    </location>
</feature>
<feature type="transmembrane region" description="Helical" evidence="8">
    <location>
        <begin position="12"/>
        <end position="30"/>
    </location>
</feature>
<proteinExistence type="predicted"/>
<sequence>MLPSASWLGLSYFTYFFSFGIFLPFWSLWLKGEHVSPESIGILLGIGMISRFIGSLLIAPAVKRTSKLIIAIRLISLLALFFSIAFAFCNSWSSLLVVIAGFSLFYGPLIPLTDSLAAIWQRQVGLDYGKVRLWGSIAFVIGSAVTGEAVNIFGHKAIIYSLWAALISMLLGMMLRPHNMPEDVLQENTEQHSTTWRKLLTESSVWRFLLCASLQQGAHAAYYGFSTIYWQEAGYTASIVGYLWALGVVAEIFIFAFSKSLLSHVSVSRLLLISCVCAVIRWILMGSTTALPLLIMMQLLHAGSFTVCHLAAMRFIAARQGPDVIRLQAVYSALGMGGSVAIMTMVSGFLFKHYHGDIFYVMALVVLPVFFFRIKIK</sequence>
<keyword evidence="7 8" id="KW-0472">Membrane</keyword>
<feature type="transmembrane region" description="Helical" evidence="8">
    <location>
        <begin position="42"/>
        <end position="62"/>
    </location>
</feature>
<evidence type="ECO:0000256" key="6">
    <source>
        <dbReference type="ARBA" id="ARBA00022989"/>
    </source>
</evidence>
<evidence type="ECO:0000256" key="3">
    <source>
        <dbReference type="ARBA" id="ARBA00022475"/>
    </source>
</evidence>
<dbReference type="NCBIfam" id="NF008346">
    <property type="entry name" value="PRK11128.1"/>
    <property type="match status" value="1"/>
</dbReference>
<feature type="transmembrane region" description="Helical" evidence="8">
    <location>
        <begin position="299"/>
        <end position="317"/>
    </location>
</feature>
<dbReference type="NCBIfam" id="NF037955">
    <property type="entry name" value="mfs"/>
    <property type="match status" value="1"/>
</dbReference>
<dbReference type="InterPro" id="IPR024989">
    <property type="entry name" value="MFS_assoc_dom"/>
</dbReference>
<name>A0A8E4F047_9ENTR</name>